<dbReference type="Proteomes" id="UP001499852">
    <property type="component" value="Unassembled WGS sequence"/>
</dbReference>
<gene>
    <name evidence="1" type="ORF">GCM10023213_48910</name>
</gene>
<proteinExistence type="predicted"/>
<evidence type="ECO:0000313" key="1">
    <source>
        <dbReference type="EMBL" id="GAA5150231.1"/>
    </source>
</evidence>
<keyword evidence="2" id="KW-1185">Reference proteome</keyword>
<accession>A0ABP9PQ10</accession>
<organism evidence="1 2">
    <name type="scientific">Prosthecobacter algae</name>
    <dbReference type="NCBI Taxonomy" id="1144682"/>
    <lineage>
        <taxon>Bacteria</taxon>
        <taxon>Pseudomonadati</taxon>
        <taxon>Verrucomicrobiota</taxon>
        <taxon>Verrucomicrobiia</taxon>
        <taxon>Verrucomicrobiales</taxon>
        <taxon>Verrucomicrobiaceae</taxon>
        <taxon>Prosthecobacter</taxon>
    </lineage>
</organism>
<comment type="caution">
    <text evidence="1">The sequence shown here is derived from an EMBL/GenBank/DDBJ whole genome shotgun (WGS) entry which is preliminary data.</text>
</comment>
<sequence>MRATDIAEAGVQLVSVSVAATAGASFTGAKWIVLVVEVLRLPSDTLTVSVRETVLFKAPR</sequence>
<evidence type="ECO:0000313" key="2">
    <source>
        <dbReference type="Proteomes" id="UP001499852"/>
    </source>
</evidence>
<name>A0ABP9PQ10_9BACT</name>
<protein>
    <submittedName>
        <fullName evidence="1">Uncharacterized protein</fullName>
    </submittedName>
</protein>
<dbReference type="EMBL" id="BAABIA010000019">
    <property type="protein sequence ID" value="GAA5150231.1"/>
    <property type="molecule type" value="Genomic_DNA"/>
</dbReference>
<reference evidence="2" key="1">
    <citation type="journal article" date="2019" name="Int. J. Syst. Evol. Microbiol.">
        <title>The Global Catalogue of Microorganisms (GCM) 10K type strain sequencing project: providing services to taxonomists for standard genome sequencing and annotation.</title>
        <authorList>
            <consortium name="The Broad Institute Genomics Platform"/>
            <consortium name="The Broad Institute Genome Sequencing Center for Infectious Disease"/>
            <person name="Wu L."/>
            <person name="Ma J."/>
        </authorList>
    </citation>
    <scope>NUCLEOTIDE SEQUENCE [LARGE SCALE GENOMIC DNA]</scope>
    <source>
        <strain evidence="2">JCM 18053</strain>
    </source>
</reference>